<feature type="transmembrane region" description="Helical" evidence="1">
    <location>
        <begin position="109"/>
        <end position="130"/>
    </location>
</feature>
<keyword evidence="4" id="KW-1185">Reference proteome</keyword>
<reference evidence="3" key="2">
    <citation type="submission" date="2017-05" db="EMBL/GenBank/DDBJ databases">
        <authorList>
            <consortium name="The Broad Institute Genomics Platform"/>
            <consortium name="The Broad Institute Genomic Center for Infectious Diseases"/>
            <person name="Earl A."/>
            <person name="Manson A."/>
            <person name="Schwartman J."/>
            <person name="Gilmore M."/>
            <person name="Abouelleil A."/>
            <person name="Cao P."/>
            <person name="Chapman S."/>
            <person name="Cusick C."/>
            <person name="Shea T."/>
            <person name="Young S."/>
            <person name="Neafsey D."/>
            <person name="Nusbaum C."/>
            <person name="Birren B."/>
        </authorList>
    </citation>
    <scope>NUCLEOTIDE SEQUENCE</scope>
    <source>
        <strain evidence="3">9E7_DIV0242</strain>
    </source>
</reference>
<evidence type="ECO:0000313" key="3">
    <source>
        <dbReference type="EMBL" id="WYJ91588.1"/>
    </source>
</evidence>
<reference evidence="3" key="3">
    <citation type="submission" date="2024-03" db="EMBL/GenBank/DDBJ databases">
        <title>The Genome Sequence of Enterococcus sp. DIV0242b.</title>
        <authorList>
            <consortium name="The Broad Institute Genomics Platform"/>
            <consortium name="The Broad Institute Microbial Omics Core"/>
            <consortium name="The Broad Institute Genomic Center for Infectious Diseases"/>
            <person name="Earl A."/>
            <person name="Manson A."/>
            <person name="Gilmore M."/>
            <person name="Schwartman J."/>
            <person name="Shea T."/>
            <person name="Abouelleil A."/>
            <person name="Cao P."/>
            <person name="Chapman S."/>
            <person name="Cusick C."/>
            <person name="Young S."/>
            <person name="Neafsey D."/>
            <person name="Nusbaum C."/>
            <person name="Birren B."/>
        </authorList>
    </citation>
    <scope>NUCLEOTIDE SEQUENCE</scope>
    <source>
        <strain evidence="3">9E7_DIV0242</strain>
    </source>
</reference>
<accession>A0A242K3E3</accession>
<feature type="transmembrane region" description="Helical" evidence="1">
    <location>
        <begin position="231"/>
        <end position="253"/>
    </location>
</feature>
<proteinExistence type="predicted"/>
<dbReference type="EMBL" id="NGMM01000007">
    <property type="protein sequence ID" value="OTP11556.1"/>
    <property type="molecule type" value="Genomic_DNA"/>
</dbReference>
<dbReference type="InterPro" id="IPR018580">
    <property type="entry name" value="Uncharacterised_YfhO"/>
</dbReference>
<evidence type="ECO:0000313" key="4">
    <source>
        <dbReference type="Proteomes" id="UP000195141"/>
    </source>
</evidence>
<feature type="transmembrane region" description="Helical" evidence="1">
    <location>
        <begin position="324"/>
        <end position="344"/>
    </location>
</feature>
<keyword evidence="1" id="KW-0812">Transmembrane</keyword>
<feature type="transmembrane region" description="Helical" evidence="1">
    <location>
        <begin position="356"/>
        <end position="373"/>
    </location>
</feature>
<feature type="transmembrane region" description="Helical" evidence="1">
    <location>
        <begin position="136"/>
        <end position="155"/>
    </location>
</feature>
<reference evidence="2" key="1">
    <citation type="submission" date="2017-05" db="EMBL/GenBank/DDBJ databases">
        <title>The Genome Sequence of Enterococcus sp. 9E7_DIV0242.</title>
        <authorList>
            <consortium name="The Broad Institute Genomics Platform"/>
            <consortium name="The Broad Institute Genomic Center for Infectious Diseases"/>
            <person name="Earl A."/>
            <person name="Manson A."/>
            <person name="Schwartman J."/>
            <person name="Gilmore M."/>
            <person name="Abouelleil A."/>
            <person name="Cao P."/>
            <person name="Chapman S."/>
            <person name="Cusick C."/>
            <person name="Shea T."/>
            <person name="Young S."/>
            <person name="Neafsey D."/>
            <person name="Nusbaum C."/>
            <person name="Birren B."/>
        </authorList>
    </citation>
    <scope>NUCLEOTIDE SEQUENCE [LARGE SCALE GENOMIC DNA]</scope>
    <source>
        <strain evidence="2">9E7_DIV0242</strain>
    </source>
</reference>
<feature type="transmembrane region" description="Helical" evidence="1">
    <location>
        <begin position="838"/>
        <end position="857"/>
    </location>
</feature>
<feature type="transmembrane region" description="Helical" evidence="1">
    <location>
        <begin position="162"/>
        <end position="180"/>
    </location>
</feature>
<evidence type="ECO:0000256" key="1">
    <source>
        <dbReference type="SAM" id="Phobius"/>
    </source>
</evidence>
<dbReference type="EMBL" id="CP147247">
    <property type="protein sequence ID" value="WYJ91588.1"/>
    <property type="molecule type" value="Genomic_DNA"/>
</dbReference>
<organism evidence="2">
    <name type="scientific">Candidatus Enterococcus clewellii</name>
    <dbReference type="NCBI Taxonomy" id="1834193"/>
    <lineage>
        <taxon>Bacteria</taxon>
        <taxon>Bacillati</taxon>
        <taxon>Bacillota</taxon>
        <taxon>Bacilli</taxon>
        <taxon>Lactobacillales</taxon>
        <taxon>Enterococcaceae</taxon>
        <taxon>Enterococcus</taxon>
    </lineage>
</organism>
<dbReference type="PANTHER" id="PTHR38454">
    <property type="entry name" value="INTEGRAL MEMBRANE PROTEIN-RELATED"/>
    <property type="match status" value="1"/>
</dbReference>
<dbReference type="RefSeq" id="WP_086350640.1">
    <property type="nucleotide sequence ID" value="NZ_CP147247.1"/>
</dbReference>
<keyword evidence="1" id="KW-1133">Transmembrane helix</keyword>
<dbReference type="PANTHER" id="PTHR38454:SF1">
    <property type="entry name" value="INTEGRAL MEMBRANE PROTEIN"/>
    <property type="match status" value="1"/>
</dbReference>
<name>A0A242K3E3_9ENTE</name>
<sequence length="979" mass="110916">MIKKRMKFTKETGVWLLLGFTLPILILIVVYGLFGIYPGSTKSIMASDSFSQLGNFFASYNTMLKGEESIFYTWYASFGLNYWSFISYYLGGIFTPLVYFFNNQQIPEFLYFLTLFKFGCSGLAFCYYSLKTFKLPKWGHVGLSISYSLMGFALAFSEMVMWLDTFIYLPLIILGIHRILEKRQPTLLFVSYVLLFISNFYMAFMAGLFTFLYFCARALLLQKGQRKQPILMYLTTSLLAGGAAMAMLLPTILDLKNNGEAMSKVQTILTDGTGPLDLIAKNFVGVYDTTMFGAVPFVFVGLLSLILCLYFFVSKQTTKREKLVYGGLFAVLILSFYLEPLNLFWHGLHTPNMFPFRYSFSFSFLVIALAGYGWERLNKQGIDRLLNIVFVLVLLFTGVKLIGSYSDLYNYVTLLSFGVTVVLCFGYLGLLFLQKKRHTKWLGLLFVLVVSVEGGVNAYSIISGIEEEWSYPTVARYNGSYKDIKSLVDQTKSENNLFYRMETLDPVTKNDSLAYGYSGVAMFSSIRNRHSLSYLHDLGYRSWGTNLQINYLNNTLLMDVISGIKYNLTKEDMHKFGFTKQAESGEYSLYENEYAMPLGVLTDEQVYEDGKVRSQTSLFNQLAEKDVEYYTFMEPELIELDNVELEESEGLVTYRAEDEKKYSEKIVTWEAVIPAGKQAYLSLFPYNYDDLGGGNIELKVNGTSQKTRINMTGQYYDLGMYKEETTVEFSVTLTGSKVFSFLTPDIALLDSNLFEESAKAIQKKGVTFKVSGRRAKAEVVTNEEQVLFTTIPYDQGWTVLVDGKQSEIPRFKDAFLTVKIPMGTHSIEFVYLPPGLKVGTILTIGSVLLFGGYLFVLSGRKNDPFYQVTTGSTIGNDPKLMKKTADNLDSEAKEELILPAETQEDKATLDISTAVEDNAAISKDSSFVQEKEPVDASEESSLMTRFSFSENDEFGFALHTETHLKKELSLDSPKEDRQE</sequence>
<evidence type="ECO:0008006" key="5">
    <source>
        <dbReference type="Google" id="ProtNLM"/>
    </source>
</evidence>
<feature type="transmembrane region" description="Helical" evidence="1">
    <location>
        <begin position="291"/>
        <end position="312"/>
    </location>
</feature>
<feature type="transmembrane region" description="Helical" evidence="1">
    <location>
        <begin position="442"/>
        <end position="462"/>
    </location>
</feature>
<feature type="transmembrane region" description="Helical" evidence="1">
    <location>
        <begin position="385"/>
        <end position="402"/>
    </location>
</feature>
<feature type="transmembrane region" description="Helical" evidence="1">
    <location>
        <begin position="12"/>
        <end position="37"/>
    </location>
</feature>
<feature type="transmembrane region" description="Helical" evidence="1">
    <location>
        <begin position="82"/>
        <end position="102"/>
    </location>
</feature>
<feature type="transmembrane region" description="Helical" evidence="1">
    <location>
        <begin position="408"/>
        <end position="430"/>
    </location>
</feature>
<evidence type="ECO:0000313" key="2">
    <source>
        <dbReference type="EMBL" id="OTP11556.1"/>
    </source>
</evidence>
<dbReference type="Pfam" id="PF09586">
    <property type="entry name" value="YfhO"/>
    <property type="match status" value="1"/>
</dbReference>
<protein>
    <recommendedName>
        <fullName evidence="5">ABC transporter permease</fullName>
    </recommendedName>
</protein>
<feature type="transmembrane region" description="Helical" evidence="1">
    <location>
        <begin position="192"/>
        <end position="219"/>
    </location>
</feature>
<dbReference type="OrthoDB" id="9815466at2"/>
<gene>
    <name evidence="3" type="ORF">A5888_003356</name>
    <name evidence="2" type="ORF">A5888_003655</name>
</gene>
<dbReference type="AlphaFoldDB" id="A0A242K3E3"/>
<keyword evidence="1" id="KW-0472">Membrane</keyword>
<dbReference type="Proteomes" id="UP000195141">
    <property type="component" value="Chromosome"/>
</dbReference>